<evidence type="ECO:0000256" key="1">
    <source>
        <dbReference type="SAM" id="MobiDB-lite"/>
    </source>
</evidence>
<sequence>MSFTTSHPESGGFIQPSLSSPAPSASTATPSILPRPRLHPLKAGSTKETTVINHVDKTILIINRRHAKKFSGAFDDQAQQESERGYESFKEVAKDIEGLVDVLWVTGTPSLQIPYLISLAVYINTYLPEYPFSPKATFRLLKKLDSVFASLLTGEDADSGLPLPGFESRCNVVSMTEKVRIKSIAETCRVVVVEAREQVDGPDDDEDYFSDDDDDMDDVFGTEGYAAPGRWEMETAKVYEKTIQLLGDELGKAGEFCDTNLAPGDACQAEPSE</sequence>
<dbReference type="InterPro" id="IPR031349">
    <property type="entry name" value="Tfb6"/>
</dbReference>
<dbReference type="GO" id="GO:0005675">
    <property type="term" value="C:transcription factor TFIIH holo complex"/>
    <property type="evidence" value="ECO:0007669"/>
    <property type="project" value="TreeGrafter"/>
</dbReference>
<proteinExistence type="predicted"/>
<dbReference type="EMBL" id="ML738598">
    <property type="protein sequence ID" value="KAE8165852.1"/>
    <property type="molecule type" value="Genomic_DNA"/>
</dbReference>
<accession>A0A5N6V4D1</accession>
<evidence type="ECO:0000313" key="2">
    <source>
        <dbReference type="EMBL" id="KAE8165852.1"/>
    </source>
</evidence>
<organism evidence="2 3">
    <name type="scientific">Aspergillus tamarii</name>
    <dbReference type="NCBI Taxonomy" id="41984"/>
    <lineage>
        <taxon>Eukaryota</taxon>
        <taxon>Fungi</taxon>
        <taxon>Dikarya</taxon>
        <taxon>Ascomycota</taxon>
        <taxon>Pezizomycotina</taxon>
        <taxon>Eurotiomycetes</taxon>
        <taxon>Eurotiomycetidae</taxon>
        <taxon>Eurotiales</taxon>
        <taxon>Aspergillaceae</taxon>
        <taxon>Aspergillus</taxon>
        <taxon>Aspergillus subgen. Circumdati</taxon>
    </lineage>
</organism>
<feature type="region of interest" description="Disordered" evidence="1">
    <location>
        <begin position="1"/>
        <end position="45"/>
    </location>
</feature>
<dbReference type="PANTHER" id="PTHR37781">
    <property type="entry name" value="TFIIH COMPLEX SUBUNIT"/>
    <property type="match status" value="1"/>
</dbReference>
<dbReference type="PANTHER" id="PTHR37781:SF1">
    <property type="entry name" value="ADR380WP"/>
    <property type="match status" value="1"/>
</dbReference>
<dbReference type="AlphaFoldDB" id="A0A5N6V4D1"/>
<reference evidence="2 3" key="1">
    <citation type="submission" date="2019-04" db="EMBL/GenBank/DDBJ databases">
        <title>Friends and foes A comparative genomics study of 23 Aspergillus species from section Flavi.</title>
        <authorList>
            <consortium name="DOE Joint Genome Institute"/>
            <person name="Kjaerbolling I."/>
            <person name="Vesth T."/>
            <person name="Frisvad J.C."/>
            <person name="Nybo J.L."/>
            <person name="Theobald S."/>
            <person name="Kildgaard S."/>
            <person name="Isbrandt T."/>
            <person name="Kuo A."/>
            <person name="Sato A."/>
            <person name="Lyhne E.K."/>
            <person name="Kogle M.E."/>
            <person name="Wiebenga A."/>
            <person name="Kun R.S."/>
            <person name="Lubbers R.J."/>
            <person name="Makela M.R."/>
            <person name="Barry K."/>
            <person name="Chovatia M."/>
            <person name="Clum A."/>
            <person name="Daum C."/>
            <person name="Haridas S."/>
            <person name="He G."/>
            <person name="LaButti K."/>
            <person name="Lipzen A."/>
            <person name="Mondo S."/>
            <person name="Riley R."/>
            <person name="Salamov A."/>
            <person name="Simmons B.A."/>
            <person name="Magnuson J.K."/>
            <person name="Henrissat B."/>
            <person name="Mortensen U.H."/>
            <person name="Larsen T.O."/>
            <person name="Devries R.P."/>
            <person name="Grigoriev I.V."/>
            <person name="Machida M."/>
            <person name="Baker S.E."/>
            <person name="Andersen M.R."/>
        </authorList>
    </citation>
    <scope>NUCLEOTIDE SEQUENCE [LARGE SCALE GENOMIC DNA]</scope>
    <source>
        <strain evidence="2 3">CBS 117626</strain>
    </source>
</reference>
<dbReference type="Proteomes" id="UP000326950">
    <property type="component" value="Unassembled WGS sequence"/>
</dbReference>
<evidence type="ECO:0008006" key="4">
    <source>
        <dbReference type="Google" id="ProtNLM"/>
    </source>
</evidence>
<name>A0A5N6V4D1_ASPTM</name>
<dbReference type="Pfam" id="PF17110">
    <property type="entry name" value="TFB6"/>
    <property type="match status" value="1"/>
</dbReference>
<dbReference type="OrthoDB" id="2567806at2759"/>
<feature type="compositionally biased region" description="Low complexity" evidence="1">
    <location>
        <begin position="16"/>
        <end position="34"/>
    </location>
</feature>
<evidence type="ECO:0000313" key="3">
    <source>
        <dbReference type="Proteomes" id="UP000326950"/>
    </source>
</evidence>
<protein>
    <recommendedName>
        <fullName evidence="4">RRP7 superfamily domain-containing protein</fullName>
    </recommendedName>
</protein>
<gene>
    <name evidence="2" type="ORF">BDV40DRAFT_48989</name>
</gene>
<keyword evidence="3" id="KW-1185">Reference proteome</keyword>